<name>A0ABD1UAU2_9LAMI</name>
<dbReference type="EMBL" id="JBFOLJ010000007">
    <property type="protein sequence ID" value="KAL2521675.1"/>
    <property type="molecule type" value="Genomic_DNA"/>
</dbReference>
<accession>A0ABD1UAU2</accession>
<proteinExistence type="predicted"/>
<evidence type="ECO:0000313" key="4">
    <source>
        <dbReference type="Proteomes" id="UP001604277"/>
    </source>
</evidence>
<keyword evidence="4" id="KW-1185">Reference proteome</keyword>
<reference evidence="4" key="1">
    <citation type="submission" date="2024-07" db="EMBL/GenBank/DDBJ databases">
        <title>Two chromosome-level genome assemblies of Korean endemic species Abeliophyllum distichum and Forsythia ovata (Oleaceae).</title>
        <authorList>
            <person name="Jang H."/>
        </authorList>
    </citation>
    <scope>NUCLEOTIDE SEQUENCE [LARGE SCALE GENOMIC DNA]</scope>
</reference>
<keyword evidence="1" id="KW-0175">Coiled coil</keyword>
<dbReference type="AlphaFoldDB" id="A0ABD1UAU2"/>
<evidence type="ECO:0000256" key="1">
    <source>
        <dbReference type="SAM" id="Coils"/>
    </source>
</evidence>
<feature type="region of interest" description="Disordered" evidence="2">
    <location>
        <begin position="1"/>
        <end position="33"/>
    </location>
</feature>
<evidence type="ECO:0000313" key="3">
    <source>
        <dbReference type="EMBL" id="KAL2521675.1"/>
    </source>
</evidence>
<comment type="caution">
    <text evidence="3">The sequence shown here is derived from an EMBL/GenBank/DDBJ whole genome shotgun (WGS) entry which is preliminary data.</text>
</comment>
<protein>
    <submittedName>
        <fullName evidence="3">Uncharacterized protein</fullName>
    </submittedName>
</protein>
<feature type="compositionally biased region" description="Basic residues" evidence="2">
    <location>
        <begin position="17"/>
        <end position="26"/>
    </location>
</feature>
<gene>
    <name evidence="3" type="ORF">Fot_25598</name>
</gene>
<evidence type="ECO:0000256" key="2">
    <source>
        <dbReference type="SAM" id="MobiDB-lite"/>
    </source>
</evidence>
<feature type="coiled-coil region" evidence="1">
    <location>
        <begin position="100"/>
        <end position="138"/>
    </location>
</feature>
<dbReference type="Proteomes" id="UP001604277">
    <property type="component" value="Unassembled WGS sequence"/>
</dbReference>
<sequence length="493" mass="55981">MASTRAKRTTAETSSRRDKKKSKKSKKSTEDDEVLYRPNLEVIQFVATNEEKNEIYASGLFHKKQTGNEFGASSSRPAPGEKGKGCCELNEIVMNRLSQIEFKQQELERNQAQIISLHNDLRKEMTNLNRNVQGMFAEFLNQFGKETGGSCYNVLDRQIVLYTGDTSSGRKVEDQNTEGNGVDFDTFNNENVGHGGTDFEVPFEDVIGSRAEDVEVGREVQFDRKWKRVQVDKSNNESGPEFEVGGEEPKKYLFEGTFVSKRMFDVLNFCPSFDLGIDDEPNANDIELDDMEFTELDLKMIDECVQMRYLSTSKNEEDVDADDDYILVDDSTPDIPRKRLRKAAAVFKSPYTSNFGSSAKIREIRTGTYALPDELNAVAIEDVVDFEEWYIVGLLKKNKKKKFDDKNEILNPPFDFGVAEVANKKWFYDLRTPGKCLGDTPYAEIIPYLLLHSGFYNAGVSSVVDRSSYDCKDPLDQLTVNILDNIPQQQQSD</sequence>
<organism evidence="3 4">
    <name type="scientific">Forsythia ovata</name>
    <dbReference type="NCBI Taxonomy" id="205694"/>
    <lineage>
        <taxon>Eukaryota</taxon>
        <taxon>Viridiplantae</taxon>
        <taxon>Streptophyta</taxon>
        <taxon>Embryophyta</taxon>
        <taxon>Tracheophyta</taxon>
        <taxon>Spermatophyta</taxon>
        <taxon>Magnoliopsida</taxon>
        <taxon>eudicotyledons</taxon>
        <taxon>Gunneridae</taxon>
        <taxon>Pentapetalae</taxon>
        <taxon>asterids</taxon>
        <taxon>lamiids</taxon>
        <taxon>Lamiales</taxon>
        <taxon>Oleaceae</taxon>
        <taxon>Forsythieae</taxon>
        <taxon>Forsythia</taxon>
    </lineage>
</organism>